<evidence type="ECO:0000256" key="7">
    <source>
        <dbReference type="SAM" id="Phobius"/>
    </source>
</evidence>
<evidence type="ECO:0000256" key="5">
    <source>
        <dbReference type="ARBA" id="ARBA00022989"/>
    </source>
</evidence>
<evidence type="ECO:0000259" key="8">
    <source>
        <dbReference type="Pfam" id="PF02706"/>
    </source>
</evidence>
<feature type="transmembrane region" description="Helical" evidence="7">
    <location>
        <begin position="172"/>
        <end position="191"/>
    </location>
</feature>
<keyword evidence="4 7" id="KW-0812">Transmembrane</keyword>
<sequence length="243" mass="27293">MTDLNSNMAKNKSKVKEIDLIEIYSLLKRRFWVIVLFVILITLLGGLYNKYTTSYLYQSSTRLLIKANPDQMKTLMVMVKDPAIMEKVVSELQLPRSAEGLASQITVESIGDSQVVLITVVDNSPATAAMIANNTASTFKDEVAKILSFNDVQLLKEAKENPYPINDNKYRFLFISMVMGIVIGVGFVFFLNSLDETVKREDEIEELIGLPVIGNISKITKKNLKKDVHIQEELKVRGETVGI</sequence>
<comment type="similarity">
    <text evidence="2">Belongs to the CpsC/CapA family.</text>
</comment>
<dbReference type="InterPro" id="IPR050445">
    <property type="entry name" value="Bact_polysacc_biosynth/exp"/>
</dbReference>
<proteinExistence type="inferred from homology"/>
<accession>A0ABU1U1Q1</accession>
<evidence type="ECO:0000313" key="9">
    <source>
        <dbReference type="EMBL" id="MDR7073377.1"/>
    </source>
</evidence>
<evidence type="ECO:0000256" key="1">
    <source>
        <dbReference type="ARBA" id="ARBA00004651"/>
    </source>
</evidence>
<evidence type="ECO:0000256" key="4">
    <source>
        <dbReference type="ARBA" id="ARBA00022692"/>
    </source>
</evidence>
<dbReference type="RefSeq" id="WP_310258875.1">
    <property type="nucleotide sequence ID" value="NZ_JAVDWA010000003.1"/>
</dbReference>
<dbReference type="Proteomes" id="UP001258181">
    <property type="component" value="Unassembled WGS sequence"/>
</dbReference>
<keyword evidence="5 7" id="KW-1133">Transmembrane helix</keyword>
<evidence type="ECO:0000256" key="2">
    <source>
        <dbReference type="ARBA" id="ARBA00006683"/>
    </source>
</evidence>
<protein>
    <submittedName>
        <fullName evidence="9">Capsular polysaccharide biosynthesis protein</fullName>
    </submittedName>
</protein>
<dbReference type="PANTHER" id="PTHR32309">
    <property type="entry name" value="TYROSINE-PROTEIN KINASE"/>
    <property type="match status" value="1"/>
</dbReference>
<name>A0ABU1U1Q1_9BACL</name>
<dbReference type="InterPro" id="IPR003856">
    <property type="entry name" value="LPS_length_determ_N"/>
</dbReference>
<gene>
    <name evidence="9" type="ORF">J2X07_002363</name>
</gene>
<evidence type="ECO:0000256" key="6">
    <source>
        <dbReference type="ARBA" id="ARBA00023136"/>
    </source>
</evidence>
<keyword evidence="3" id="KW-1003">Cell membrane</keyword>
<feature type="transmembrane region" description="Helical" evidence="7">
    <location>
        <begin position="31"/>
        <end position="48"/>
    </location>
</feature>
<organism evidence="9 10">
    <name type="scientific">Fictibacillus barbaricus</name>
    <dbReference type="NCBI Taxonomy" id="182136"/>
    <lineage>
        <taxon>Bacteria</taxon>
        <taxon>Bacillati</taxon>
        <taxon>Bacillota</taxon>
        <taxon>Bacilli</taxon>
        <taxon>Bacillales</taxon>
        <taxon>Fictibacillaceae</taxon>
        <taxon>Fictibacillus</taxon>
    </lineage>
</organism>
<dbReference type="Pfam" id="PF02706">
    <property type="entry name" value="Wzz"/>
    <property type="match status" value="1"/>
</dbReference>
<evidence type="ECO:0000313" key="10">
    <source>
        <dbReference type="Proteomes" id="UP001258181"/>
    </source>
</evidence>
<evidence type="ECO:0000256" key="3">
    <source>
        <dbReference type="ARBA" id="ARBA00022475"/>
    </source>
</evidence>
<comment type="caution">
    <text evidence="9">The sequence shown here is derived from an EMBL/GenBank/DDBJ whole genome shotgun (WGS) entry which is preliminary data.</text>
</comment>
<keyword evidence="10" id="KW-1185">Reference proteome</keyword>
<reference evidence="9 10" key="1">
    <citation type="submission" date="2023-07" db="EMBL/GenBank/DDBJ databases">
        <title>Sorghum-associated microbial communities from plants grown in Nebraska, USA.</title>
        <authorList>
            <person name="Schachtman D."/>
        </authorList>
    </citation>
    <scope>NUCLEOTIDE SEQUENCE [LARGE SCALE GENOMIC DNA]</scope>
    <source>
        <strain evidence="9 10">BE211</strain>
    </source>
</reference>
<keyword evidence="6 7" id="KW-0472">Membrane</keyword>
<dbReference type="EMBL" id="JAVDWA010000003">
    <property type="protein sequence ID" value="MDR7073377.1"/>
    <property type="molecule type" value="Genomic_DNA"/>
</dbReference>
<dbReference type="PANTHER" id="PTHR32309:SF31">
    <property type="entry name" value="CAPSULAR EXOPOLYSACCHARIDE FAMILY"/>
    <property type="match status" value="1"/>
</dbReference>
<feature type="domain" description="Polysaccharide chain length determinant N-terminal" evidence="8">
    <location>
        <begin position="17"/>
        <end position="122"/>
    </location>
</feature>
<comment type="subcellular location">
    <subcellularLocation>
        <location evidence="1">Cell membrane</location>
        <topology evidence="1">Multi-pass membrane protein</topology>
    </subcellularLocation>
</comment>